<evidence type="ECO:0000256" key="2">
    <source>
        <dbReference type="ARBA" id="ARBA00022801"/>
    </source>
</evidence>
<accession>A0ABP0Q5Z4</accession>
<dbReference type="PANTHER" id="PTHR43540:SF9">
    <property type="entry name" value="FAMILY HYDROLASE, PUTATIVE (AFU_ORTHOLOGUE AFUA_2G08700)-RELATED"/>
    <property type="match status" value="1"/>
</dbReference>
<dbReference type="InterPro" id="IPR000868">
    <property type="entry name" value="Isochorismatase-like_dom"/>
</dbReference>
<dbReference type="Proteomes" id="UP001642484">
    <property type="component" value="Unassembled WGS sequence"/>
</dbReference>
<comment type="similarity">
    <text evidence="1">Belongs to the isochorismatase family.</text>
</comment>
<evidence type="ECO:0000256" key="1">
    <source>
        <dbReference type="ARBA" id="ARBA00006336"/>
    </source>
</evidence>
<dbReference type="Pfam" id="PF00857">
    <property type="entry name" value="Isochorismatase"/>
    <property type="match status" value="1"/>
</dbReference>
<keyword evidence="2" id="KW-0378">Hydrolase</keyword>
<organism evidence="4 5">
    <name type="scientific">Durusdinium trenchii</name>
    <dbReference type="NCBI Taxonomy" id="1381693"/>
    <lineage>
        <taxon>Eukaryota</taxon>
        <taxon>Sar</taxon>
        <taxon>Alveolata</taxon>
        <taxon>Dinophyceae</taxon>
        <taxon>Suessiales</taxon>
        <taxon>Symbiodiniaceae</taxon>
        <taxon>Durusdinium</taxon>
    </lineage>
</organism>
<evidence type="ECO:0000313" key="5">
    <source>
        <dbReference type="Proteomes" id="UP001642484"/>
    </source>
</evidence>
<gene>
    <name evidence="4" type="ORF">CCMP2556_LOCUS40755</name>
</gene>
<dbReference type="InterPro" id="IPR036380">
    <property type="entry name" value="Isochorismatase-like_sf"/>
</dbReference>
<dbReference type="InterPro" id="IPR050272">
    <property type="entry name" value="Isochorismatase-like_hydrls"/>
</dbReference>
<dbReference type="Gene3D" id="3.40.50.850">
    <property type="entry name" value="Isochorismatase-like"/>
    <property type="match status" value="1"/>
</dbReference>
<protein>
    <recommendedName>
        <fullName evidence="3">Isochorismatase-like domain-containing protein</fullName>
    </recommendedName>
</protein>
<dbReference type="SUPFAM" id="SSF52499">
    <property type="entry name" value="Isochorismatase-like hydrolases"/>
    <property type="match status" value="1"/>
</dbReference>
<feature type="domain" description="Isochorismatase-like" evidence="3">
    <location>
        <begin position="57"/>
        <end position="252"/>
    </location>
</feature>
<comment type="caution">
    <text evidence="4">The sequence shown here is derived from an EMBL/GenBank/DDBJ whole genome shotgun (WGS) entry which is preliminary data.</text>
</comment>
<dbReference type="Gene3D" id="1.25.40.10">
    <property type="entry name" value="Tetratricopeptide repeat domain"/>
    <property type="match status" value="1"/>
</dbReference>
<keyword evidence="5" id="KW-1185">Reference proteome</keyword>
<dbReference type="PANTHER" id="PTHR43540">
    <property type="entry name" value="PEROXYUREIDOACRYLATE/UREIDOACRYLATE AMIDOHYDROLASE-RELATED"/>
    <property type="match status" value="1"/>
</dbReference>
<name>A0ABP0Q5Z4_9DINO</name>
<sequence>MAPPQKRPAAESAALAREKTRIKKEAAQHFAVKAAEEGPTAKLNTLPKPLSLPLKSTALLCIDFQKDFLDVGGFGHALGNDVTKLADECLPGAGKLLDAARKLPLAAIIHTKEAHREDLADCCEMKLCGPRCPPEDKRIGQVMVEGMGRLLVDGSPGNDFVDAAKPLDGEIVVPKPGKGAFFMTGLNEILRDKGVSHLIVCGVTTEVCVQTTMREANDRGYECVLVEDATASYIPKFKASVIEMVRSQGGIVGYTVEQAEVHWSGRCHSPPLVEDEITSSSSMITWTLPIFLFHFCSSENDPSTTAIDGKPEVSSAETMETYDEAEKHLDNGDLQLCVRSAEDALAESHNAGRPPVALHLLVRAKKRLGAPAGDLVREASEKARSQEMPWKAAVKLAEISLSLGESRLSDAIEEAKDLRSLAAELPAAEGKLHRLTLSIQVTVQLARGALDEAMRAAMELLAAAQRRQDKGAEAGAWLRIAEVHRHREMMTGSSATASTAEETLQASERSAELYRGAAGAGVDAAAELRRGVGSAQVEAASACVRLGRLRQSISLATEAMGVFRSLGFLHRLTGALDVELEARRQLMEPMIGLQAANRELQLLRENKGDGEATRGFSQAEAEILEAIARTHGALSEPLGAVRNALLAAELRKEIQDEVGETSALLLAADQQRNLGEMIDATETAERALALARKTSHARHEEEAARVLSRVLAERGLNDQAPQRPQALQALEALISAVKLRDGAAAKDSERMLNSYGNLVTNKDIADHVVPLISRDPDSVKFLREELGWNIEKPYTQKQSGKEIRHLDFYLAHRLSGMGFGPQFKVCDMPWRVWGSTPAAVSVNQLPETEAWQMEMMFRPGFIDAGLQSGMVHAPFFDQ</sequence>
<dbReference type="CDD" id="cd00431">
    <property type="entry name" value="cysteine_hydrolases"/>
    <property type="match status" value="1"/>
</dbReference>
<evidence type="ECO:0000259" key="3">
    <source>
        <dbReference type="Pfam" id="PF00857"/>
    </source>
</evidence>
<dbReference type="EMBL" id="CAXAMN010024084">
    <property type="protein sequence ID" value="CAK9083652.1"/>
    <property type="molecule type" value="Genomic_DNA"/>
</dbReference>
<evidence type="ECO:0000313" key="4">
    <source>
        <dbReference type="EMBL" id="CAK9083652.1"/>
    </source>
</evidence>
<proteinExistence type="inferred from homology"/>
<dbReference type="InterPro" id="IPR011990">
    <property type="entry name" value="TPR-like_helical_dom_sf"/>
</dbReference>
<dbReference type="SUPFAM" id="SSF48452">
    <property type="entry name" value="TPR-like"/>
    <property type="match status" value="1"/>
</dbReference>
<reference evidence="4 5" key="1">
    <citation type="submission" date="2024-02" db="EMBL/GenBank/DDBJ databases">
        <authorList>
            <person name="Chen Y."/>
            <person name="Shah S."/>
            <person name="Dougan E. K."/>
            <person name="Thang M."/>
            <person name="Chan C."/>
        </authorList>
    </citation>
    <scope>NUCLEOTIDE SEQUENCE [LARGE SCALE GENOMIC DNA]</scope>
</reference>